<reference evidence="10" key="1">
    <citation type="journal article" date="2014" name="Nat. Commun.">
        <title>The tobacco genome sequence and its comparison with those of tomato and potato.</title>
        <authorList>
            <person name="Sierro N."/>
            <person name="Battey J.N."/>
            <person name="Ouadi S."/>
            <person name="Bakaher N."/>
            <person name="Bovet L."/>
            <person name="Willig A."/>
            <person name="Goepfert S."/>
            <person name="Peitsch M.C."/>
            <person name="Ivanov N.V."/>
        </authorList>
    </citation>
    <scope>NUCLEOTIDE SEQUENCE [LARGE SCALE GENOMIC DNA]</scope>
</reference>
<dbReference type="PANTHER" id="PTHR13462">
    <property type="entry name" value="CALCIUM UNIPORTER PROTEIN, MITOCHONDRIAL"/>
    <property type="match status" value="1"/>
</dbReference>
<keyword evidence="10" id="KW-1185">Reference proteome</keyword>
<evidence type="ECO:0000256" key="7">
    <source>
        <dbReference type="ARBA" id="ARBA00022989"/>
    </source>
</evidence>
<dbReference type="PANTHER" id="PTHR13462:SF37">
    <property type="entry name" value="CALCIUM UNIPORTER PROTEIN"/>
    <property type="match status" value="1"/>
</dbReference>
<dbReference type="STRING" id="4097.A0A1S4B389"/>
<evidence type="ECO:0000313" key="10">
    <source>
        <dbReference type="Proteomes" id="UP000790787"/>
    </source>
</evidence>
<accession>A0A1S4B389</accession>
<keyword evidence="8" id="KW-0406">Ion transport</keyword>
<keyword evidence="5" id="KW-0812">Transmembrane</keyword>
<dbReference type="InterPro" id="IPR039055">
    <property type="entry name" value="MCU_fam"/>
</dbReference>
<protein>
    <submittedName>
        <fullName evidence="11">Calcium uniporter protein 2, mitochondrial</fullName>
    </submittedName>
</protein>
<proteinExistence type="inferred from homology"/>
<dbReference type="GO" id="GO:0015292">
    <property type="term" value="F:uniporter activity"/>
    <property type="evidence" value="ECO:0000318"/>
    <property type="project" value="GO_Central"/>
</dbReference>
<evidence type="ECO:0000256" key="1">
    <source>
        <dbReference type="ARBA" id="ARBA00004141"/>
    </source>
</evidence>
<dbReference type="KEGG" id="nta:107803970"/>
<comment type="similarity">
    <text evidence="2">Belongs to the MCU (TC 1.A.77) family.</text>
</comment>
<dbReference type="PaxDb" id="4097-A0A1S4B389"/>
<evidence type="ECO:0000256" key="2">
    <source>
        <dbReference type="ARBA" id="ARBA00005653"/>
    </source>
</evidence>
<reference evidence="11" key="2">
    <citation type="submission" date="2025-08" db="UniProtKB">
        <authorList>
            <consortium name="RefSeq"/>
        </authorList>
    </citation>
    <scope>IDENTIFICATION</scope>
</reference>
<dbReference type="OMA" id="YAALCVD"/>
<comment type="subcellular location">
    <subcellularLocation>
        <location evidence="1">Membrane</location>
        <topology evidence="1">Multi-pass membrane protein</topology>
    </subcellularLocation>
</comment>
<dbReference type="GO" id="GO:0051560">
    <property type="term" value="P:mitochondrial calcium ion homeostasis"/>
    <property type="evidence" value="ECO:0000318"/>
    <property type="project" value="GO_Central"/>
</dbReference>
<evidence type="ECO:0000256" key="4">
    <source>
        <dbReference type="ARBA" id="ARBA00022568"/>
    </source>
</evidence>
<sequence>MVERSVTYNIYQKKNRVSSLSMAFKKMLAERLFNGYNITRPSLTTCRICSSTMTKSIASSNPSKRAPDPGDDRFFRRYLHRDSLATSPELRSLPIGEKLLEKLRGMDIARDRIRLDGLIPPAHQKPLPEEDSDAEEGKFTLADAKKVLRLAQLEVVKSRLKQIEKDWISYAEFIQICNGACPNDDQALEFAKMLDQSGTVIVLGNIVFLKPDQVVKAMKGLMPMPLAEPNDPKMMKELQQMEEKKAAIDKKAESLVRTELWCGLGYFVIQTSAFMRLTFWELSWDVMEPICFYVTSIYCMAGYAFFLRTSKEPSFEGFFQSRFSAKQKRLMKLHNFDLHRYNELHRACDPHSTIPAGNTLTFHSSSMMSAA</sequence>
<dbReference type="GO" id="GO:0005262">
    <property type="term" value="F:calcium channel activity"/>
    <property type="evidence" value="ECO:0000318"/>
    <property type="project" value="GO_Central"/>
</dbReference>
<evidence type="ECO:0000256" key="5">
    <source>
        <dbReference type="ARBA" id="ARBA00022692"/>
    </source>
</evidence>
<dbReference type="Proteomes" id="UP000790787">
    <property type="component" value="Chromosome 3"/>
</dbReference>
<dbReference type="InterPro" id="IPR006769">
    <property type="entry name" value="MCU_C"/>
</dbReference>
<evidence type="ECO:0000256" key="6">
    <source>
        <dbReference type="ARBA" id="ARBA00022837"/>
    </source>
</evidence>
<keyword evidence="6" id="KW-0106">Calcium</keyword>
<dbReference type="GO" id="GO:0036444">
    <property type="term" value="P:calcium import into the mitochondrion"/>
    <property type="evidence" value="ECO:0000318"/>
    <property type="project" value="GO_Central"/>
</dbReference>
<evidence type="ECO:0000256" key="3">
    <source>
        <dbReference type="ARBA" id="ARBA00022448"/>
    </source>
</evidence>
<dbReference type="Pfam" id="PF04678">
    <property type="entry name" value="MCU"/>
    <property type="match status" value="1"/>
</dbReference>
<dbReference type="RefSeq" id="XP_016483258.1">
    <property type="nucleotide sequence ID" value="XM_016627772.1"/>
</dbReference>
<keyword evidence="3" id="KW-0813">Transport</keyword>
<name>A0A1S4B389_TOBAC</name>
<dbReference type="AlphaFoldDB" id="A0A1S4B389"/>
<dbReference type="SMR" id="A0A1S4B389"/>
<organism evidence="10 11">
    <name type="scientific">Nicotiana tabacum</name>
    <name type="common">Common tobacco</name>
    <dbReference type="NCBI Taxonomy" id="4097"/>
    <lineage>
        <taxon>Eukaryota</taxon>
        <taxon>Viridiplantae</taxon>
        <taxon>Streptophyta</taxon>
        <taxon>Embryophyta</taxon>
        <taxon>Tracheophyta</taxon>
        <taxon>Spermatophyta</taxon>
        <taxon>Magnoliopsida</taxon>
        <taxon>eudicotyledons</taxon>
        <taxon>Gunneridae</taxon>
        <taxon>Pentapetalae</taxon>
        <taxon>asterids</taxon>
        <taxon>lamiids</taxon>
        <taxon>Solanales</taxon>
        <taxon>Solanaceae</taxon>
        <taxon>Nicotianoideae</taxon>
        <taxon>Nicotianeae</taxon>
        <taxon>Nicotiana</taxon>
    </lineage>
</organism>
<gene>
    <name evidence="11" type="primary">LOC107803970</name>
</gene>
<keyword evidence="4" id="KW-0109">Calcium transport</keyword>
<evidence type="ECO:0000313" key="11">
    <source>
        <dbReference type="RefSeq" id="XP_016483258.1"/>
    </source>
</evidence>
<keyword evidence="7" id="KW-1133">Transmembrane helix</keyword>
<dbReference type="OrthoDB" id="278338at2759"/>
<dbReference type="GeneID" id="107803970"/>
<evidence type="ECO:0000256" key="9">
    <source>
        <dbReference type="ARBA" id="ARBA00023136"/>
    </source>
</evidence>
<dbReference type="GO" id="GO:1990246">
    <property type="term" value="C:uniplex complex"/>
    <property type="evidence" value="ECO:0000318"/>
    <property type="project" value="GO_Central"/>
</dbReference>
<evidence type="ECO:0000256" key="8">
    <source>
        <dbReference type="ARBA" id="ARBA00023065"/>
    </source>
</evidence>
<keyword evidence="9" id="KW-0472">Membrane</keyword>